<gene>
    <name evidence="1" type="ORF">CCAP1982_LOCUS21450</name>
</gene>
<organism evidence="1 2">
    <name type="scientific">Ceratitis capitata</name>
    <name type="common">Mediterranean fruit fly</name>
    <name type="synonym">Tephritis capitata</name>
    <dbReference type="NCBI Taxonomy" id="7213"/>
    <lineage>
        <taxon>Eukaryota</taxon>
        <taxon>Metazoa</taxon>
        <taxon>Ecdysozoa</taxon>
        <taxon>Arthropoda</taxon>
        <taxon>Hexapoda</taxon>
        <taxon>Insecta</taxon>
        <taxon>Pterygota</taxon>
        <taxon>Neoptera</taxon>
        <taxon>Endopterygota</taxon>
        <taxon>Diptera</taxon>
        <taxon>Brachycera</taxon>
        <taxon>Muscomorpha</taxon>
        <taxon>Tephritoidea</taxon>
        <taxon>Tephritidae</taxon>
        <taxon>Ceratitis</taxon>
        <taxon>Ceratitis</taxon>
    </lineage>
</organism>
<name>A0A811VBX7_CERCA</name>
<proteinExistence type="predicted"/>
<protein>
    <submittedName>
        <fullName evidence="1">(Mediterranean fruit fly) hypothetical protein</fullName>
    </submittedName>
</protein>
<keyword evidence="2" id="KW-1185">Reference proteome</keyword>
<dbReference type="Proteomes" id="UP000606786">
    <property type="component" value="Unassembled WGS sequence"/>
</dbReference>
<sequence length="78" mass="8798">MQKSASKADWLAGLLHTKKCKAPCNPAASNSFTVVLSTMNCQEFHCRCVREQRKCQQNQQLDWSYMEDVILGAESFVG</sequence>
<reference evidence="1" key="1">
    <citation type="submission" date="2020-11" db="EMBL/GenBank/DDBJ databases">
        <authorList>
            <person name="Whitehead M."/>
        </authorList>
    </citation>
    <scope>NUCLEOTIDE SEQUENCE</scope>
    <source>
        <strain evidence="1">EGII</strain>
    </source>
</reference>
<accession>A0A811VBX7</accession>
<dbReference type="EMBL" id="CAJHJT010000056">
    <property type="protein sequence ID" value="CAD7013385.1"/>
    <property type="molecule type" value="Genomic_DNA"/>
</dbReference>
<dbReference type="AlphaFoldDB" id="A0A811VBX7"/>
<evidence type="ECO:0000313" key="2">
    <source>
        <dbReference type="Proteomes" id="UP000606786"/>
    </source>
</evidence>
<evidence type="ECO:0000313" key="1">
    <source>
        <dbReference type="EMBL" id="CAD7013385.1"/>
    </source>
</evidence>
<comment type="caution">
    <text evidence="1">The sequence shown here is derived from an EMBL/GenBank/DDBJ whole genome shotgun (WGS) entry which is preliminary data.</text>
</comment>